<proteinExistence type="inferred from homology"/>
<dbReference type="OrthoDB" id="996720at2759"/>
<dbReference type="GO" id="GO:0022625">
    <property type="term" value="C:cytosolic large ribosomal subunit"/>
    <property type="evidence" value="ECO:0007669"/>
    <property type="project" value="TreeGrafter"/>
</dbReference>
<evidence type="ECO:0000256" key="5">
    <source>
        <dbReference type="ARBA" id="ARBA00035328"/>
    </source>
</evidence>
<evidence type="ECO:0000313" key="6">
    <source>
        <dbReference type="EMBL" id="TFK00604.1"/>
    </source>
</evidence>
<dbReference type="STRING" id="55544.A0A4D9E062"/>
<dbReference type="Gene3D" id="6.10.140.1730">
    <property type="match status" value="1"/>
</dbReference>
<dbReference type="GO" id="GO:0002181">
    <property type="term" value="P:cytoplasmic translation"/>
    <property type="evidence" value="ECO:0007669"/>
    <property type="project" value="TreeGrafter"/>
</dbReference>
<dbReference type="Proteomes" id="UP000297703">
    <property type="component" value="Unassembled WGS sequence"/>
</dbReference>
<dbReference type="PANTHER" id="PTHR12884">
    <property type="entry name" value="60S RIBOSOMAL PROTEIN L29"/>
    <property type="match status" value="1"/>
</dbReference>
<evidence type="ECO:0000256" key="3">
    <source>
        <dbReference type="ARBA" id="ARBA00023274"/>
    </source>
</evidence>
<dbReference type="InterPro" id="IPR002673">
    <property type="entry name" value="Ribosomal_eL29"/>
</dbReference>
<evidence type="ECO:0000256" key="1">
    <source>
        <dbReference type="ARBA" id="ARBA00010247"/>
    </source>
</evidence>
<organism evidence="6 7">
    <name type="scientific">Platysternon megacephalum</name>
    <name type="common">big-headed turtle</name>
    <dbReference type="NCBI Taxonomy" id="55544"/>
    <lineage>
        <taxon>Eukaryota</taxon>
        <taxon>Metazoa</taxon>
        <taxon>Chordata</taxon>
        <taxon>Craniata</taxon>
        <taxon>Vertebrata</taxon>
        <taxon>Euteleostomi</taxon>
        <taxon>Archelosauria</taxon>
        <taxon>Testudinata</taxon>
        <taxon>Testudines</taxon>
        <taxon>Cryptodira</taxon>
        <taxon>Durocryptodira</taxon>
        <taxon>Testudinoidea</taxon>
        <taxon>Platysternidae</taxon>
        <taxon>Platysternon</taxon>
    </lineage>
</organism>
<comment type="similarity">
    <text evidence="1">Belongs to the eukaryotic ribosomal protein eL29 family.</text>
</comment>
<keyword evidence="2" id="KW-0689">Ribosomal protein</keyword>
<gene>
    <name evidence="6" type="ORF">DR999_PMT17255</name>
</gene>
<dbReference type="AlphaFoldDB" id="A0A4D9E062"/>
<protein>
    <recommendedName>
        <fullName evidence="4">Large ribosomal subunit protein eL29</fullName>
    </recommendedName>
    <alternativeName>
        <fullName evidence="5">60S ribosomal protein L29</fullName>
    </alternativeName>
</protein>
<reference evidence="6 7" key="1">
    <citation type="submission" date="2019-04" db="EMBL/GenBank/DDBJ databases">
        <title>Draft genome of the big-headed turtle Platysternon megacephalum.</title>
        <authorList>
            <person name="Gong S."/>
        </authorList>
    </citation>
    <scope>NUCLEOTIDE SEQUENCE [LARGE SCALE GENOMIC DNA]</scope>
    <source>
        <strain evidence="6">DO16091913</strain>
        <tissue evidence="6">Muscle</tissue>
    </source>
</reference>
<evidence type="ECO:0000256" key="2">
    <source>
        <dbReference type="ARBA" id="ARBA00022980"/>
    </source>
</evidence>
<keyword evidence="7" id="KW-1185">Reference proteome</keyword>
<reference evidence="6 7" key="2">
    <citation type="submission" date="2019-04" db="EMBL/GenBank/DDBJ databases">
        <title>The genome sequence of big-headed turtle.</title>
        <authorList>
            <person name="Gong S."/>
        </authorList>
    </citation>
    <scope>NUCLEOTIDE SEQUENCE [LARGE SCALE GENOMIC DNA]</scope>
    <source>
        <strain evidence="6">DO16091913</strain>
        <tissue evidence="6">Muscle</tissue>
    </source>
</reference>
<comment type="caution">
    <text evidence="6">The sequence shown here is derived from an EMBL/GenBank/DDBJ whole genome shotgun (WGS) entry which is preliminary data.</text>
</comment>
<accession>A0A4D9E062</accession>
<dbReference type="PANTHER" id="PTHR12884:SF0">
    <property type="entry name" value="60S RIBOSOMAL PROTEIN L29"/>
    <property type="match status" value="1"/>
</dbReference>
<dbReference type="GO" id="GO:0003735">
    <property type="term" value="F:structural constituent of ribosome"/>
    <property type="evidence" value="ECO:0007669"/>
    <property type="project" value="InterPro"/>
</dbReference>
<evidence type="ECO:0000256" key="4">
    <source>
        <dbReference type="ARBA" id="ARBA00035222"/>
    </source>
</evidence>
<name>A0A4D9E062_9SAUR</name>
<dbReference type="EMBL" id="QXTE01000264">
    <property type="protein sequence ID" value="TFK00604.1"/>
    <property type="molecule type" value="Genomic_DNA"/>
</dbReference>
<evidence type="ECO:0000313" key="7">
    <source>
        <dbReference type="Proteomes" id="UP000297703"/>
    </source>
</evidence>
<keyword evidence="3" id="KW-0687">Ribonucleoprotein</keyword>
<sequence>MLVLPPRCEQASPAMLNEEISVQSVSMQEASDEGGFEASLSPAEIIPVQGHFTRREKQVIALNHFRAVSIVDPKFLRNMRFAKKHNKKGLKKMRANNAK</sequence>